<evidence type="ECO:0000313" key="3">
    <source>
        <dbReference type="Proteomes" id="UP000077552"/>
    </source>
</evidence>
<keyword evidence="3" id="KW-1185">Reference proteome</keyword>
<dbReference type="SUPFAM" id="SSF48452">
    <property type="entry name" value="TPR-like"/>
    <property type="match status" value="1"/>
</dbReference>
<sequence length="290" mass="33885">MEKLPKYFLSIFALLLAFSCSEKGKDYSILSKEERKKLSIEIFEGGSHLPQGSPKSMTRIEEAIAIDPGNCDAVRELSVAYLKRGMPNKWKIEMDKAVACNAAIWQPYRGYNYLWFYRDYKNAIADFDASDTLTPNFTDAPQGHSVDYWRGIAYLGLKDYEKSISYFDKYLTQITEESGEDWAEPTAFLYRGIAYYEKRNFDDALKDFDKLLFYNRDRSADGKYYKALILKEKEDCETAKKLLADAEVDFANGYYNNRDYVETLYQIFPQDFEKLNTELETQCQHKKELY</sequence>
<keyword evidence="1" id="KW-0802">TPR repeat</keyword>
<accession>A0A1A9LEQ7</accession>
<dbReference type="RefSeq" id="WP_068761383.1">
    <property type="nucleotide sequence ID" value="NZ_LXIE01000010.1"/>
</dbReference>
<evidence type="ECO:0000313" key="2">
    <source>
        <dbReference type="EMBL" id="OAD91750.1"/>
    </source>
</evidence>
<proteinExistence type="predicted"/>
<dbReference type="PROSITE" id="PS50005">
    <property type="entry name" value="TPR"/>
    <property type="match status" value="1"/>
</dbReference>
<dbReference type="Pfam" id="PF13432">
    <property type="entry name" value="TPR_16"/>
    <property type="match status" value="1"/>
</dbReference>
<dbReference type="OrthoDB" id="935812at2"/>
<dbReference type="Gene3D" id="1.25.40.10">
    <property type="entry name" value="Tetratricopeptide repeat domain"/>
    <property type="match status" value="1"/>
</dbReference>
<gene>
    <name evidence="2" type="ORF">A7A78_10865</name>
</gene>
<dbReference type="PROSITE" id="PS51257">
    <property type="entry name" value="PROKAR_LIPOPROTEIN"/>
    <property type="match status" value="1"/>
</dbReference>
<dbReference type="STRING" id="1385699.A7A78_10865"/>
<protein>
    <submittedName>
        <fullName evidence="2">Uncharacterized protein</fullName>
    </submittedName>
</protein>
<dbReference type="SMART" id="SM00028">
    <property type="entry name" value="TPR"/>
    <property type="match status" value="2"/>
</dbReference>
<evidence type="ECO:0000256" key="1">
    <source>
        <dbReference type="PROSITE-ProRule" id="PRU00339"/>
    </source>
</evidence>
<dbReference type="InterPro" id="IPR019734">
    <property type="entry name" value="TPR_rpt"/>
</dbReference>
<name>A0A1A9LEQ7_9FLAO</name>
<dbReference type="Proteomes" id="UP000077552">
    <property type="component" value="Unassembled WGS sequence"/>
</dbReference>
<dbReference type="InterPro" id="IPR011990">
    <property type="entry name" value="TPR-like_helical_dom_sf"/>
</dbReference>
<organism evidence="2 3">
    <name type="scientific">Aequorivita soesokkakensis</name>
    <dbReference type="NCBI Taxonomy" id="1385699"/>
    <lineage>
        <taxon>Bacteria</taxon>
        <taxon>Pseudomonadati</taxon>
        <taxon>Bacteroidota</taxon>
        <taxon>Flavobacteriia</taxon>
        <taxon>Flavobacteriales</taxon>
        <taxon>Flavobacteriaceae</taxon>
        <taxon>Aequorivita</taxon>
    </lineage>
</organism>
<comment type="caution">
    <text evidence="2">The sequence shown here is derived from an EMBL/GenBank/DDBJ whole genome shotgun (WGS) entry which is preliminary data.</text>
</comment>
<reference evidence="2 3" key="1">
    <citation type="submission" date="2016-05" db="EMBL/GenBank/DDBJ databases">
        <title>Genome sequencing of Vitellibacter soesokkakensis RSSK-12.</title>
        <authorList>
            <person name="Thevarajoo S."/>
            <person name="Selvaratnam C."/>
            <person name="Goh K.M."/>
            <person name="Chan K.-G."/>
            <person name="Chong C.S."/>
        </authorList>
    </citation>
    <scope>NUCLEOTIDE SEQUENCE [LARGE SCALE GENOMIC DNA]</scope>
    <source>
        <strain evidence="2 3">RSSK-12</strain>
    </source>
</reference>
<dbReference type="EMBL" id="LXIE01000010">
    <property type="protein sequence ID" value="OAD91750.1"/>
    <property type="molecule type" value="Genomic_DNA"/>
</dbReference>
<dbReference type="AlphaFoldDB" id="A0A1A9LEQ7"/>
<feature type="repeat" description="TPR" evidence="1">
    <location>
        <begin position="185"/>
        <end position="218"/>
    </location>
</feature>